<protein>
    <submittedName>
        <fullName evidence="6">Cellulase family glycosylhydrolase</fullName>
    </submittedName>
</protein>
<evidence type="ECO:0000256" key="2">
    <source>
        <dbReference type="ARBA" id="ARBA00023295"/>
    </source>
</evidence>
<gene>
    <name evidence="6" type="ORF">ACFOOI_13495</name>
</gene>
<proteinExistence type="inferred from homology"/>
<evidence type="ECO:0000259" key="5">
    <source>
        <dbReference type="Pfam" id="PF00150"/>
    </source>
</evidence>
<evidence type="ECO:0000256" key="4">
    <source>
        <dbReference type="SAM" id="Phobius"/>
    </source>
</evidence>
<feature type="transmembrane region" description="Helical" evidence="4">
    <location>
        <begin position="525"/>
        <end position="546"/>
    </location>
</feature>
<evidence type="ECO:0000256" key="3">
    <source>
        <dbReference type="RuleBase" id="RU361153"/>
    </source>
</evidence>
<comment type="similarity">
    <text evidence="3">Belongs to the glycosyl hydrolase 5 (cellulase A) family.</text>
</comment>
<dbReference type="InterPro" id="IPR017853">
    <property type="entry name" value="GH"/>
</dbReference>
<keyword evidence="2 3" id="KW-0326">Glycosidase</keyword>
<dbReference type="Proteomes" id="UP001595616">
    <property type="component" value="Unassembled WGS sequence"/>
</dbReference>
<feature type="domain" description="Glycoside hydrolase family 5" evidence="5">
    <location>
        <begin position="235"/>
        <end position="471"/>
    </location>
</feature>
<comment type="caution">
    <text evidence="6">The sequence shown here is derived from an EMBL/GenBank/DDBJ whole genome shotgun (WGS) entry which is preliminary data.</text>
</comment>
<name>A0ABV7Z098_9BACT</name>
<dbReference type="Gene3D" id="3.20.20.80">
    <property type="entry name" value="Glycosidases"/>
    <property type="match status" value="1"/>
</dbReference>
<sequence>MIKNEKNTFKLFLMAGVVILISILVYGMAQVWVFLSVSRANAAVFLEVKDTPDIYTPKLVWLPDEPVERPMEDFTRDILKRDYIRALYQRNLAMLNGDTLLIQDYYTALGREKLKRSISKEKAIIKEHIELEHHLQLNYYSADGQIIGFLDKATTEAERVWNKEKQMLAYDTDTLNYQVIMILEDGYWRIHNMKRVEVAPDLPKVDSVVVDFTKAELLSKILNAKGINYYPQEAPFKDFWINYDSAQVEKDFALIKKLKFNSVRIFINYEQFGKGMVIPEMMERLHHLLDVAELNQVTVILTLFDFNSDFNLFNFPATDRHLETILTAFRHHPALIGYDLKNEPDIDYNYQDSTLVNQWLEFVIAKARSYDPVRPMTIGWSNADKALNFKDKLDFLSFHFYKSPKLLKEDLLFLKKNAPEKKVVVSEYGKSTYLSKIFPFGNSKNSLFKALLSVHTVLEDNHIPAYFWTLYDFKEVASDVAGKMPWQKNPQKFFGIIDVDGKPKDAMKIFEHKAATFKPSLIDRIPPFVLTYLFLGAVFVLIIIYFKKLKQFFIYLINTRFKGLKDFSKK</sequence>
<dbReference type="RefSeq" id="WP_379838509.1">
    <property type="nucleotide sequence ID" value="NZ_JBHRYQ010000001.1"/>
</dbReference>
<evidence type="ECO:0000313" key="6">
    <source>
        <dbReference type="EMBL" id="MFC3811671.1"/>
    </source>
</evidence>
<dbReference type="PROSITE" id="PS00659">
    <property type="entry name" value="GLYCOSYL_HYDROL_F5"/>
    <property type="match status" value="1"/>
</dbReference>
<organism evidence="6 7">
    <name type="scientific">Lacihabitans lacunae</name>
    <dbReference type="NCBI Taxonomy" id="1028214"/>
    <lineage>
        <taxon>Bacteria</taxon>
        <taxon>Pseudomonadati</taxon>
        <taxon>Bacteroidota</taxon>
        <taxon>Cytophagia</taxon>
        <taxon>Cytophagales</taxon>
        <taxon>Leadbetterellaceae</taxon>
        <taxon>Lacihabitans</taxon>
    </lineage>
</organism>
<accession>A0ABV7Z098</accession>
<evidence type="ECO:0000313" key="7">
    <source>
        <dbReference type="Proteomes" id="UP001595616"/>
    </source>
</evidence>
<keyword evidence="7" id="KW-1185">Reference proteome</keyword>
<reference evidence="7" key="1">
    <citation type="journal article" date="2019" name="Int. J. Syst. Evol. Microbiol.">
        <title>The Global Catalogue of Microorganisms (GCM) 10K type strain sequencing project: providing services to taxonomists for standard genome sequencing and annotation.</title>
        <authorList>
            <consortium name="The Broad Institute Genomics Platform"/>
            <consortium name="The Broad Institute Genome Sequencing Center for Infectious Disease"/>
            <person name="Wu L."/>
            <person name="Ma J."/>
        </authorList>
    </citation>
    <scope>NUCLEOTIDE SEQUENCE [LARGE SCALE GENOMIC DNA]</scope>
    <source>
        <strain evidence="7">CECT 7956</strain>
    </source>
</reference>
<keyword evidence="4" id="KW-1133">Transmembrane helix</keyword>
<evidence type="ECO:0000256" key="1">
    <source>
        <dbReference type="ARBA" id="ARBA00022801"/>
    </source>
</evidence>
<keyword evidence="4" id="KW-0812">Transmembrane</keyword>
<dbReference type="InterPro" id="IPR001547">
    <property type="entry name" value="Glyco_hydro_5"/>
</dbReference>
<feature type="transmembrane region" description="Helical" evidence="4">
    <location>
        <begin position="12"/>
        <end position="35"/>
    </location>
</feature>
<dbReference type="InterPro" id="IPR018087">
    <property type="entry name" value="Glyco_hydro_5_CS"/>
</dbReference>
<dbReference type="Pfam" id="PF00150">
    <property type="entry name" value="Cellulase"/>
    <property type="match status" value="1"/>
</dbReference>
<keyword evidence="1 3" id="KW-0378">Hydrolase</keyword>
<dbReference type="EMBL" id="JBHRYQ010000001">
    <property type="protein sequence ID" value="MFC3811671.1"/>
    <property type="molecule type" value="Genomic_DNA"/>
</dbReference>
<keyword evidence="4" id="KW-0472">Membrane</keyword>
<dbReference type="SUPFAM" id="SSF51445">
    <property type="entry name" value="(Trans)glycosidases"/>
    <property type="match status" value="1"/>
</dbReference>